<dbReference type="Pfam" id="PF00072">
    <property type="entry name" value="Response_reg"/>
    <property type="match status" value="1"/>
</dbReference>
<protein>
    <recommendedName>
        <fullName evidence="2">histidine kinase</fullName>
        <ecNumber evidence="2">2.7.13.3</ecNumber>
    </recommendedName>
</protein>
<dbReference type="PRINTS" id="PR00344">
    <property type="entry name" value="BCTRLSENSOR"/>
</dbReference>
<evidence type="ECO:0000256" key="4">
    <source>
        <dbReference type="PROSITE-ProRule" id="PRU00169"/>
    </source>
</evidence>
<dbReference type="PANTHER" id="PTHR43065:SF49">
    <property type="entry name" value="HISTIDINE KINASE"/>
    <property type="match status" value="1"/>
</dbReference>
<gene>
    <name evidence="9" type="ORF">GCM10011430_14400</name>
</gene>
<keyword evidence="3 4" id="KW-0597">Phosphoprotein</keyword>
<dbReference type="EMBL" id="BMDP01000002">
    <property type="protein sequence ID" value="GGI54266.1"/>
    <property type="molecule type" value="Genomic_DNA"/>
</dbReference>
<feature type="domain" description="PAC" evidence="8">
    <location>
        <begin position="87"/>
        <end position="138"/>
    </location>
</feature>
<dbReference type="PROSITE" id="PS50112">
    <property type="entry name" value="PAS"/>
    <property type="match status" value="2"/>
</dbReference>
<dbReference type="PANTHER" id="PTHR43065">
    <property type="entry name" value="SENSOR HISTIDINE KINASE"/>
    <property type="match status" value="1"/>
</dbReference>
<dbReference type="Proteomes" id="UP000627205">
    <property type="component" value="Unassembled WGS sequence"/>
</dbReference>
<evidence type="ECO:0000256" key="3">
    <source>
        <dbReference type="ARBA" id="ARBA00022553"/>
    </source>
</evidence>
<organism evidence="9 10">
    <name type="scientific">Oxalicibacterium solurbis</name>
    <dbReference type="NCBI Taxonomy" id="69280"/>
    <lineage>
        <taxon>Bacteria</taxon>
        <taxon>Pseudomonadati</taxon>
        <taxon>Pseudomonadota</taxon>
        <taxon>Betaproteobacteria</taxon>
        <taxon>Burkholderiales</taxon>
        <taxon>Oxalobacteraceae</taxon>
        <taxon>Oxalicibacterium</taxon>
    </lineage>
</organism>
<feature type="modified residue" description="4-aspartylphosphate" evidence="4">
    <location>
        <position position="569"/>
    </location>
</feature>
<dbReference type="SMART" id="SM00388">
    <property type="entry name" value="HisKA"/>
    <property type="match status" value="1"/>
</dbReference>
<dbReference type="Gene3D" id="3.30.450.20">
    <property type="entry name" value="PAS domain"/>
    <property type="match status" value="2"/>
</dbReference>
<feature type="domain" description="PAS" evidence="7">
    <location>
        <begin position="12"/>
        <end position="85"/>
    </location>
</feature>
<dbReference type="InterPro" id="IPR005467">
    <property type="entry name" value="His_kinase_dom"/>
</dbReference>
<dbReference type="InterPro" id="IPR000014">
    <property type="entry name" value="PAS"/>
</dbReference>
<evidence type="ECO:0000256" key="1">
    <source>
        <dbReference type="ARBA" id="ARBA00000085"/>
    </source>
</evidence>
<dbReference type="SMART" id="SM00387">
    <property type="entry name" value="HATPase_c"/>
    <property type="match status" value="1"/>
</dbReference>
<dbReference type="PROSITE" id="PS50110">
    <property type="entry name" value="RESPONSE_REGULATORY"/>
    <property type="match status" value="1"/>
</dbReference>
<dbReference type="Pfam" id="PF13426">
    <property type="entry name" value="PAS_9"/>
    <property type="match status" value="2"/>
</dbReference>
<dbReference type="InterPro" id="IPR004358">
    <property type="entry name" value="Sig_transdc_His_kin-like_C"/>
</dbReference>
<keyword evidence="9" id="KW-0418">Kinase</keyword>
<dbReference type="CDD" id="cd00130">
    <property type="entry name" value="PAS"/>
    <property type="match status" value="2"/>
</dbReference>
<evidence type="ECO:0000313" key="10">
    <source>
        <dbReference type="Proteomes" id="UP000627205"/>
    </source>
</evidence>
<evidence type="ECO:0000256" key="2">
    <source>
        <dbReference type="ARBA" id="ARBA00012438"/>
    </source>
</evidence>
<reference evidence="9" key="1">
    <citation type="journal article" date="2014" name="Int. J. Syst. Evol. Microbiol.">
        <title>Complete genome sequence of Corynebacterium casei LMG S-19264T (=DSM 44701T), isolated from a smear-ripened cheese.</title>
        <authorList>
            <consortium name="US DOE Joint Genome Institute (JGI-PGF)"/>
            <person name="Walter F."/>
            <person name="Albersmeier A."/>
            <person name="Kalinowski J."/>
            <person name="Ruckert C."/>
        </authorList>
    </citation>
    <scope>NUCLEOTIDE SEQUENCE</scope>
    <source>
        <strain evidence="9">CCM 7664</strain>
    </source>
</reference>
<feature type="domain" description="PAC" evidence="8">
    <location>
        <begin position="214"/>
        <end position="266"/>
    </location>
</feature>
<sequence>MKNPPSNDNFNDEERFRTLVSAISDYAIYMLDPSGHVVSWNAGAQRFKGYEAHEIIGQHFSRFYMPEDRASGLPEKALRTALQEGRYESEGWRRRKDGTSFWASVVIHPVFRNDELIGFAKVTRDITERAITAEALRRSEQQFSLLVQGVTDYAIYMLDASGIITNWNSGAQHIKGYTAEEVIGTHFSRFYTPEEQEAGTPERALEIARQEGRYEQEGWRVRKDGSHFCAHVVIDAIHGEDGALVGFAKVTRDVTEQRAASDALQKANAALFQSQKMEALGKLTGGIAHDFNNLLGVISSGIDMLQLQPRSGDSRTLDSMRRAVERGAELTQHLLAFARQQPLQSKKCDLNELIAGFESVLRRAGNSSIRFEIKLQENLPPSLIDATRFQTTLLNLVINARDAMPKGGNITIATSGVLLKEQEIGTLPAGHYTKIMVNDTGCGMTSDVMARVFEPFFTTKEIGKGTGLGLSQVYGFITQSGGEIVVASTLDQGTQFAMYLPIVDGKAIAHDEHEEQLEKVLIVEDDADLLEVAAELFRAIGYVVHTAGSAKDALEVLERNSDIDILFSDVMMPNGMSGIELARLVRKRYPHMKTILASGYALPALKSEHADLDGFLFINKPYQLSDVAKKLRQAA</sequence>
<dbReference type="InterPro" id="IPR036097">
    <property type="entry name" value="HisK_dim/P_sf"/>
</dbReference>
<dbReference type="SUPFAM" id="SSF55874">
    <property type="entry name" value="ATPase domain of HSP90 chaperone/DNA topoisomerase II/histidine kinase"/>
    <property type="match status" value="1"/>
</dbReference>
<dbReference type="InterPro" id="IPR003594">
    <property type="entry name" value="HATPase_dom"/>
</dbReference>
<evidence type="ECO:0000259" key="8">
    <source>
        <dbReference type="PROSITE" id="PS50113"/>
    </source>
</evidence>
<dbReference type="InterPro" id="IPR003661">
    <property type="entry name" value="HisK_dim/P_dom"/>
</dbReference>
<feature type="domain" description="Response regulatory" evidence="6">
    <location>
        <begin position="519"/>
        <end position="635"/>
    </location>
</feature>
<dbReference type="SUPFAM" id="SSF52172">
    <property type="entry name" value="CheY-like"/>
    <property type="match status" value="1"/>
</dbReference>
<dbReference type="SMART" id="SM00091">
    <property type="entry name" value="PAS"/>
    <property type="match status" value="2"/>
</dbReference>
<proteinExistence type="predicted"/>
<dbReference type="InterPro" id="IPR011006">
    <property type="entry name" value="CheY-like_superfamily"/>
</dbReference>
<dbReference type="Gene3D" id="3.30.565.10">
    <property type="entry name" value="Histidine kinase-like ATPase, C-terminal domain"/>
    <property type="match status" value="1"/>
</dbReference>
<dbReference type="SMART" id="SM00086">
    <property type="entry name" value="PAC"/>
    <property type="match status" value="2"/>
</dbReference>
<accession>A0A8J3AY31</accession>
<dbReference type="InterPro" id="IPR001789">
    <property type="entry name" value="Sig_transdc_resp-reg_receiver"/>
</dbReference>
<comment type="catalytic activity">
    <reaction evidence="1">
        <text>ATP + protein L-histidine = ADP + protein N-phospho-L-histidine.</text>
        <dbReference type="EC" id="2.7.13.3"/>
    </reaction>
</comment>
<evidence type="ECO:0000259" key="6">
    <source>
        <dbReference type="PROSITE" id="PS50110"/>
    </source>
</evidence>
<dbReference type="EC" id="2.7.13.3" evidence="2"/>
<dbReference type="GO" id="GO:0000155">
    <property type="term" value="F:phosphorelay sensor kinase activity"/>
    <property type="evidence" value="ECO:0007669"/>
    <property type="project" value="InterPro"/>
</dbReference>
<dbReference type="InterPro" id="IPR036890">
    <property type="entry name" value="HATPase_C_sf"/>
</dbReference>
<dbReference type="InterPro" id="IPR000700">
    <property type="entry name" value="PAS-assoc_C"/>
</dbReference>
<dbReference type="RefSeq" id="WP_188420338.1">
    <property type="nucleotide sequence ID" value="NZ_BMDP01000002.1"/>
</dbReference>
<evidence type="ECO:0000313" key="9">
    <source>
        <dbReference type="EMBL" id="GGI54266.1"/>
    </source>
</evidence>
<comment type="caution">
    <text evidence="9">The sequence shown here is derived from an EMBL/GenBank/DDBJ whole genome shotgun (WGS) entry which is preliminary data.</text>
</comment>
<evidence type="ECO:0000259" key="5">
    <source>
        <dbReference type="PROSITE" id="PS50109"/>
    </source>
</evidence>
<evidence type="ECO:0000259" key="7">
    <source>
        <dbReference type="PROSITE" id="PS50112"/>
    </source>
</evidence>
<dbReference type="SUPFAM" id="SSF55785">
    <property type="entry name" value="PYP-like sensor domain (PAS domain)"/>
    <property type="match status" value="2"/>
</dbReference>
<reference evidence="9" key="2">
    <citation type="submission" date="2020-09" db="EMBL/GenBank/DDBJ databases">
        <authorList>
            <person name="Sun Q."/>
            <person name="Sedlacek I."/>
        </authorList>
    </citation>
    <scope>NUCLEOTIDE SEQUENCE</scope>
    <source>
        <strain evidence="9">CCM 7664</strain>
    </source>
</reference>
<dbReference type="Pfam" id="PF02518">
    <property type="entry name" value="HATPase_c"/>
    <property type="match status" value="1"/>
</dbReference>
<dbReference type="InterPro" id="IPR035965">
    <property type="entry name" value="PAS-like_dom_sf"/>
</dbReference>
<feature type="domain" description="Histidine kinase" evidence="5">
    <location>
        <begin position="286"/>
        <end position="504"/>
    </location>
</feature>
<dbReference type="NCBIfam" id="TIGR00229">
    <property type="entry name" value="sensory_box"/>
    <property type="match status" value="2"/>
</dbReference>
<feature type="domain" description="PAS" evidence="7">
    <location>
        <begin position="139"/>
        <end position="197"/>
    </location>
</feature>
<dbReference type="PROSITE" id="PS50109">
    <property type="entry name" value="HIS_KIN"/>
    <property type="match status" value="1"/>
</dbReference>
<dbReference type="Gene3D" id="1.10.287.130">
    <property type="match status" value="1"/>
</dbReference>
<keyword evidence="10" id="KW-1185">Reference proteome</keyword>
<dbReference type="InterPro" id="IPR001610">
    <property type="entry name" value="PAC"/>
</dbReference>
<dbReference type="SMART" id="SM00448">
    <property type="entry name" value="REC"/>
    <property type="match status" value="1"/>
</dbReference>
<dbReference type="Gene3D" id="3.40.50.2300">
    <property type="match status" value="1"/>
</dbReference>
<name>A0A8J3AY31_9BURK</name>
<keyword evidence="9" id="KW-0808">Transferase</keyword>
<dbReference type="PROSITE" id="PS50113">
    <property type="entry name" value="PAC"/>
    <property type="match status" value="2"/>
</dbReference>
<dbReference type="SUPFAM" id="SSF47384">
    <property type="entry name" value="Homodimeric domain of signal transducing histidine kinase"/>
    <property type="match status" value="1"/>
</dbReference>
<dbReference type="AlphaFoldDB" id="A0A8J3AY31"/>